<feature type="domain" description="CYTH" evidence="1">
    <location>
        <begin position="42"/>
        <end position="107"/>
    </location>
</feature>
<dbReference type="SUPFAM" id="SSF55154">
    <property type="entry name" value="CYTH-like phosphatases"/>
    <property type="match status" value="1"/>
</dbReference>
<proteinExistence type="predicted"/>
<dbReference type="AlphaFoldDB" id="A0A699RS80"/>
<dbReference type="GO" id="GO:0016462">
    <property type="term" value="F:pyrophosphatase activity"/>
    <property type="evidence" value="ECO:0007669"/>
    <property type="project" value="UniProtKB-ARBA"/>
</dbReference>
<sequence length="126" mass="14383">DEEEIDPDEAQLVLSDPTRLRTHLGSSRIMTRVKNEYLGGEDDVGQFEFVGLGGFKNVRNVYEWKDLVLEVDETSYEFGTLYEVECESVEPEKAKGLIEGFLKENGVEYEYSVMSKFAIFRSGKLP</sequence>
<organism evidence="2">
    <name type="scientific">Tanacetum cinerariifolium</name>
    <name type="common">Dalmatian daisy</name>
    <name type="synonym">Chrysanthemum cinerariifolium</name>
    <dbReference type="NCBI Taxonomy" id="118510"/>
    <lineage>
        <taxon>Eukaryota</taxon>
        <taxon>Viridiplantae</taxon>
        <taxon>Streptophyta</taxon>
        <taxon>Embryophyta</taxon>
        <taxon>Tracheophyta</taxon>
        <taxon>Spermatophyta</taxon>
        <taxon>Magnoliopsida</taxon>
        <taxon>eudicotyledons</taxon>
        <taxon>Gunneridae</taxon>
        <taxon>Pentapetalae</taxon>
        <taxon>asterids</taxon>
        <taxon>campanulids</taxon>
        <taxon>Asterales</taxon>
        <taxon>Asteraceae</taxon>
        <taxon>Asteroideae</taxon>
        <taxon>Anthemideae</taxon>
        <taxon>Anthemidinae</taxon>
        <taxon>Tanacetum</taxon>
    </lineage>
</organism>
<protein>
    <submittedName>
        <fullName evidence="2">Triphosphate tunel metalloenzyme 3-like</fullName>
    </submittedName>
</protein>
<reference evidence="2" key="1">
    <citation type="journal article" date="2019" name="Sci. Rep.">
        <title>Draft genome of Tanacetum cinerariifolium, the natural source of mosquito coil.</title>
        <authorList>
            <person name="Yamashiro T."/>
            <person name="Shiraishi A."/>
            <person name="Satake H."/>
            <person name="Nakayama K."/>
        </authorList>
    </citation>
    <scope>NUCLEOTIDE SEQUENCE</scope>
</reference>
<dbReference type="InterPro" id="IPR033469">
    <property type="entry name" value="CYTH-like_dom_sf"/>
</dbReference>
<evidence type="ECO:0000259" key="1">
    <source>
        <dbReference type="Pfam" id="PF01928"/>
    </source>
</evidence>
<dbReference type="Pfam" id="PF01928">
    <property type="entry name" value="CYTH"/>
    <property type="match status" value="1"/>
</dbReference>
<dbReference type="InterPro" id="IPR023577">
    <property type="entry name" value="CYTH_domain"/>
</dbReference>
<dbReference type="EMBL" id="BKCJ011099836">
    <property type="protein sequence ID" value="GFC85414.1"/>
    <property type="molecule type" value="Genomic_DNA"/>
</dbReference>
<feature type="non-terminal residue" evidence="2">
    <location>
        <position position="1"/>
    </location>
</feature>
<dbReference type="Gene3D" id="2.40.320.10">
    <property type="entry name" value="Hypothetical Protein Pfu-838710-001"/>
    <property type="match status" value="1"/>
</dbReference>
<name>A0A699RS80_TANCI</name>
<accession>A0A699RS80</accession>
<comment type="caution">
    <text evidence="2">The sequence shown here is derived from an EMBL/GenBank/DDBJ whole genome shotgun (WGS) entry which is preliminary data.</text>
</comment>
<evidence type="ECO:0000313" key="2">
    <source>
        <dbReference type="EMBL" id="GFC85414.1"/>
    </source>
</evidence>
<dbReference type="PANTHER" id="PTHR34948">
    <property type="entry name" value="OS08G0299200 PROTEIN"/>
    <property type="match status" value="1"/>
</dbReference>
<dbReference type="PANTHER" id="PTHR34948:SF2">
    <property type="entry name" value="TRIPHOSPHATE TUNNEL METALLOENZYME 3"/>
    <property type="match status" value="1"/>
</dbReference>
<gene>
    <name evidence="2" type="ORF">Tci_857384</name>
</gene>